<dbReference type="Proteomes" id="UP001222027">
    <property type="component" value="Unassembled WGS sequence"/>
</dbReference>
<dbReference type="InterPro" id="IPR011989">
    <property type="entry name" value="ARM-like"/>
</dbReference>
<evidence type="ECO:0008006" key="4">
    <source>
        <dbReference type="Google" id="ProtNLM"/>
    </source>
</evidence>
<proteinExistence type="predicted"/>
<name>A0AAV8RDU5_ENSVE</name>
<feature type="region of interest" description="Disordered" evidence="1">
    <location>
        <begin position="1"/>
        <end position="40"/>
    </location>
</feature>
<dbReference type="Gene3D" id="1.25.10.10">
    <property type="entry name" value="Leucine-rich Repeat Variant"/>
    <property type="match status" value="1"/>
</dbReference>
<organism evidence="2 3">
    <name type="scientific">Ensete ventricosum</name>
    <name type="common">Abyssinian banana</name>
    <name type="synonym">Musa ensete</name>
    <dbReference type="NCBI Taxonomy" id="4639"/>
    <lineage>
        <taxon>Eukaryota</taxon>
        <taxon>Viridiplantae</taxon>
        <taxon>Streptophyta</taxon>
        <taxon>Embryophyta</taxon>
        <taxon>Tracheophyta</taxon>
        <taxon>Spermatophyta</taxon>
        <taxon>Magnoliopsida</taxon>
        <taxon>Liliopsida</taxon>
        <taxon>Zingiberales</taxon>
        <taxon>Musaceae</taxon>
        <taxon>Ensete</taxon>
    </lineage>
</organism>
<evidence type="ECO:0000313" key="2">
    <source>
        <dbReference type="EMBL" id="KAJ8497504.1"/>
    </source>
</evidence>
<evidence type="ECO:0000256" key="1">
    <source>
        <dbReference type="SAM" id="MobiDB-lite"/>
    </source>
</evidence>
<dbReference type="SUPFAM" id="SSF48371">
    <property type="entry name" value="ARM repeat"/>
    <property type="match status" value="1"/>
</dbReference>
<reference evidence="2 3" key="1">
    <citation type="submission" date="2022-12" db="EMBL/GenBank/DDBJ databases">
        <title>Chromosome-scale assembly of the Ensete ventricosum genome.</title>
        <authorList>
            <person name="Dussert Y."/>
            <person name="Stocks J."/>
            <person name="Wendawek A."/>
            <person name="Woldeyes F."/>
            <person name="Nichols R.A."/>
            <person name="Borrell J.S."/>
        </authorList>
    </citation>
    <scope>NUCLEOTIDE SEQUENCE [LARGE SCALE GENOMIC DNA]</scope>
    <source>
        <strain evidence="3">cv. Maze</strain>
        <tissue evidence="2">Seeds</tissue>
    </source>
</reference>
<dbReference type="EMBL" id="JAQQAF010000003">
    <property type="protein sequence ID" value="KAJ8497504.1"/>
    <property type="molecule type" value="Genomic_DNA"/>
</dbReference>
<feature type="compositionally biased region" description="Basic and acidic residues" evidence="1">
    <location>
        <begin position="11"/>
        <end position="25"/>
    </location>
</feature>
<sequence>MGFLEWATMSRMKEAEGSSARREEAESGSGPPLPHPPIAPADEAAVGELVSAMNLRRLYRDVTLALRSGLRDAMADFSFVRTRGLRNLLKFFRSIAGSDESIRLFRHSQTIPELRVVPVLFRNSLQQSKDNPVVSLSHIFGVEPVKIISPATDSEVAIALRVLEGCCLLHSGSAALAHKHKAIEVLTNILSTRGTIEQGACLDALISVLLDSSSNQMDFRECHAIEKVTDLIKDEQADENIRLKCGEFLLLLVGYVNRTENSPLANIHDEMRRSLGEKCASLIWAASQFGSTLDPEQRQTALQIQARRVVESLEL</sequence>
<accession>A0AAV8RDU5</accession>
<dbReference type="PANTHER" id="PTHR34065:SF1">
    <property type="entry name" value="CELL DIVISION CONTROL PROTEIN 14"/>
    <property type="match status" value="1"/>
</dbReference>
<evidence type="ECO:0000313" key="3">
    <source>
        <dbReference type="Proteomes" id="UP001222027"/>
    </source>
</evidence>
<protein>
    <recommendedName>
        <fullName evidence="4">Binding</fullName>
    </recommendedName>
</protein>
<dbReference type="InterPro" id="IPR012535">
    <property type="entry name" value="Cell_div_Cdc14"/>
</dbReference>
<dbReference type="PANTHER" id="PTHR34065">
    <property type="entry name" value="CELL DIVISION CONTROL PROTEIN 14"/>
    <property type="match status" value="1"/>
</dbReference>
<comment type="caution">
    <text evidence="2">The sequence shown here is derived from an EMBL/GenBank/DDBJ whole genome shotgun (WGS) entry which is preliminary data.</text>
</comment>
<keyword evidence="3" id="KW-1185">Reference proteome</keyword>
<dbReference type="Pfam" id="PF08045">
    <property type="entry name" value="CDC14"/>
    <property type="match status" value="1"/>
</dbReference>
<gene>
    <name evidence="2" type="ORF">OPV22_008056</name>
</gene>
<dbReference type="InterPro" id="IPR016024">
    <property type="entry name" value="ARM-type_fold"/>
</dbReference>
<dbReference type="AlphaFoldDB" id="A0AAV8RDU5"/>